<reference evidence="1 2" key="1">
    <citation type="submission" date="2014-04" db="EMBL/GenBank/DDBJ databases">
        <authorList>
            <consortium name="DOE Joint Genome Institute"/>
            <person name="Kuo A."/>
            <person name="Kohler A."/>
            <person name="Nagy L.G."/>
            <person name="Floudas D."/>
            <person name="Copeland A."/>
            <person name="Barry K.W."/>
            <person name="Cichocki N."/>
            <person name="Veneault-Fourrey C."/>
            <person name="LaButti K."/>
            <person name="Lindquist E.A."/>
            <person name="Lipzen A."/>
            <person name="Lundell T."/>
            <person name="Morin E."/>
            <person name="Murat C."/>
            <person name="Sun H."/>
            <person name="Tunlid A."/>
            <person name="Henrissat B."/>
            <person name="Grigoriev I.V."/>
            <person name="Hibbett D.S."/>
            <person name="Martin F."/>
            <person name="Nordberg H.P."/>
            <person name="Cantor M.N."/>
            <person name="Hua S.X."/>
        </authorList>
    </citation>
    <scope>NUCLEOTIDE SEQUENCE [LARGE SCALE GENOMIC DNA]</scope>
    <source>
        <strain evidence="1 2">LaAM-08-1</strain>
    </source>
</reference>
<dbReference type="Proteomes" id="UP000054477">
    <property type="component" value="Unassembled WGS sequence"/>
</dbReference>
<sequence length="122" mass="13539">MGNWVRVSQIYPAILPPTTCLARHSMPLKSLVDAYKSPSTSPTFVMQTHALPSNVSITGRWLNLRLEAVFLTVLSLVHHPLRLDSRRPGICSGPYDDVLRTTCGGNELLMRCREGSYAREGS</sequence>
<reference evidence="2" key="2">
    <citation type="submission" date="2015-01" db="EMBL/GenBank/DDBJ databases">
        <title>Evolutionary Origins and Diversification of the Mycorrhizal Mutualists.</title>
        <authorList>
            <consortium name="DOE Joint Genome Institute"/>
            <consortium name="Mycorrhizal Genomics Consortium"/>
            <person name="Kohler A."/>
            <person name="Kuo A."/>
            <person name="Nagy L.G."/>
            <person name="Floudas D."/>
            <person name="Copeland A."/>
            <person name="Barry K.W."/>
            <person name="Cichocki N."/>
            <person name="Veneault-Fourrey C."/>
            <person name="LaButti K."/>
            <person name="Lindquist E.A."/>
            <person name="Lipzen A."/>
            <person name="Lundell T."/>
            <person name="Morin E."/>
            <person name="Murat C."/>
            <person name="Riley R."/>
            <person name="Ohm R."/>
            <person name="Sun H."/>
            <person name="Tunlid A."/>
            <person name="Henrissat B."/>
            <person name="Grigoriev I.V."/>
            <person name="Hibbett D.S."/>
            <person name="Martin F."/>
        </authorList>
    </citation>
    <scope>NUCLEOTIDE SEQUENCE [LARGE SCALE GENOMIC DNA]</scope>
    <source>
        <strain evidence="2">LaAM-08-1</strain>
    </source>
</reference>
<name>A0A0C9X162_9AGAR</name>
<gene>
    <name evidence="1" type="ORF">K443DRAFT_116777</name>
</gene>
<dbReference type="HOGENOM" id="CLU_161087_0_0_1"/>
<evidence type="ECO:0000313" key="1">
    <source>
        <dbReference type="EMBL" id="KIJ90302.1"/>
    </source>
</evidence>
<dbReference type="AlphaFoldDB" id="A0A0C9X162"/>
<proteinExistence type="predicted"/>
<accession>A0A0C9X162</accession>
<organism evidence="1 2">
    <name type="scientific">Laccaria amethystina LaAM-08-1</name>
    <dbReference type="NCBI Taxonomy" id="1095629"/>
    <lineage>
        <taxon>Eukaryota</taxon>
        <taxon>Fungi</taxon>
        <taxon>Dikarya</taxon>
        <taxon>Basidiomycota</taxon>
        <taxon>Agaricomycotina</taxon>
        <taxon>Agaricomycetes</taxon>
        <taxon>Agaricomycetidae</taxon>
        <taxon>Agaricales</taxon>
        <taxon>Agaricineae</taxon>
        <taxon>Hydnangiaceae</taxon>
        <taxon>Laccaria</taxon>
    </lineage>
</organism>
<dbReference type="OrthoDB" id="3085803at2759"/>
<keyword evidence="2" id="KW-1185">Reference proteome</keyword>
<evidence type="ECO:0000313" key="2">
    <source>
        <dbReference type="Proteomes" id="UP000054477"/>
    </source>
</evidence>
<dbReference type="EMBL" id="KN839221">
    <property type="protein sequence ID" value="KIJ90302.1"/>
    <property type="molecule type" value="Genomic_DNA"/>
</dbReference>
<protein>
    <submittedName>
        <fullName evidence="1">Uncharacterized protein</fullName>
    </submittedName>
</protein>